<dbReference type="RefSeq" id="WP_062045023.1">
    <property type="nucleotide sequence ID" value="NZ_DF968183.1"/>
</dbReference>
<proteinExistence type="predicted"/>
<evidence type="ECO:0000313" key="1">
    <source>
        <dbReference type="EMBL" id="GAP45002.1"/>
    </source>
</evidence>
<protein>
    <recommendedName>
        <fullName evidence="3">Glycosyltransferase subfamily 4-like N-terminal domain-containing protein</fullName>
    </recommendedName>
</protein>
<dbReference type="STRING" id="1678841.TBC1_12818"/>
<dbReference type="AlphaFoldDB" id="A0A0S7BVU1"/>
<organism evidence="1">
    <name type="scientific">Lentimicrobium saccharophilum</name>
    <dbReference type="NCBI Taxonomy" id="1678841"/>
    <lineage>
        <taxon>Bacteria</taxon>
        <taxon>Pseudomonadati</taxon>
        <taxon>Bacteroidota</taxon>
        <taxon>Bacteroidia</taxon>
        <taxon>Bacteroidales</taxon>
        <taxon>Lentimicrobiaceae</taxon>
        <taxon>Lentimicrobium</taxon>
    </lineage>
</organism>
<reference evidence="1" key="1">
    <citation type="journal article" date="2015" name="Genome Announc.">
        <title>Draft Genome Sequence of Bacteroidales Strain TBC1, a Novel Isolate from a Methanogenic Wastewater Treatment System.</title>
        <authorList>
            <person name="Tourlousse D.M."/>
            <person name="Matsuura N."/>
            <person name="Sun L."/>
            <person name="Toyonaga M."/>
            <person name="Kuroda K."/>
            <person name="Ohashi A."/>
            <person name="Cruz R."/>
            <person name="Yamaguchi T."/>
            <person name="Sekiguchi Y."/>
        </authorList>
    </citation>
    <scope>NUCLEOTIDE SEQUENCE [LARGE SCALE GENOMIC DNA]</scope>
    <source>
        <strain evidence="1">TBC1</strain>
    </source>
</reference>
<sequence length="364" mass="42269">MRILIVTRSFFPENSPRAYRATELCKEFARQGHEVVVFTLKKPKIHNDFEREFNVKIRDLGSLKFRSPDFGNSRIGFFLTRAVFRFLSLSIEYPDIELVYKVKKALKGVKGYDLLVSIAVPYPIHWGVAWARTSKNRIAKIWVADCGDPYMGERTDSFRKWFYFSFIEKWFMHKTDFISIPVETAKIGYYPEFHKKIKIIPQGFRFDSEQNPVNYVANEIPTFAYAGGFIPGIRDPRPFLDYLLNISINFRFIIYTSASALLDLYKEKLNGKLVVMNYIPREALLEVLSKMDFLVNFDNNTSVQVPSKLIDYALAGRPILNVRSPLDPVLIDQFLEGDYSGMHVVDNIQSYNIKNVAKQFLELL</sequence>
<dbReference type="OrthoDB" id="784244at2"/>
<dbReference type="Proteomes" id="UP000053091">
    <property type="component" value="Unassembled WGS sequence"/>
</dbReference>
<dbReference type="Gene3D" id="3.40.50.2000">
    <property type="entry name" value="Glycogen Phosphorylase B"/>
    <property type="match status" value="1"/>
</dbReference>
<accession>A0A0S7BVU1</accession>
<evidence type="ECO:0000313" key="2">
    <source>
        <dbReference type="Proteomes" id="UP000053091"/>
    </source>
</evidence>
<evidence type="ECO:0008006" key="3">
    <source>
        <dbReference type="Google" id="ProtNLM"/>
    </source>
</evidence>
<name>A0A0S7BVU1_9BACT</name>
<dbReference type="SUPFAM" id="SSF53756">
    <property type="entry name" value="UDP-Glycosyltransferase/glycogen phosphorylase"/>
    <property type="match status" value="1"/>
</dbReference>
<dbReference type="EMBL" id="DF968183">
    <property type="protein sequence ID" value="GAP45002.1"/>
    <property type="molecule type" value="Genomic_DNA"/>
</dbReference>
<keyword evidence="2" id="KW-1185">Reference proteome</keyword>
<gene>
    <name evidence="1" type="ORF">TBC1_12818</name>
</gene>